<dbReference type="Proteomes" id="UP000657918">
    <property type="component" value="Unassembled WGS sequence"/>
</dbReference>
<protein>
    <submittedName>
        <fullName evidence="1">Uncharacterized protein</fullName>
    </submittedName>
</protein>
<dbReference type="EMBL" id="JADGMS010000007">
    <property type="protein sequence ID" value="KAF9678628.1"/>
    <property type="molecule type" value="Genomic_DNA"/>
</dbReference>
<comment type="caution">
    <text evidence="1">The sequence shown here is derived from an EMBL/GenBank/DDBJ whole genome shotgun (WGS) entry which is preliminary data.</text>
</comment>
<evidence type="ECO:0000313" key="1">
    <source>
        <dbReference type="EMBL" id="KAF9678628.1"/>
    </source>
</evidence>
<evidence type="ECO:0000313" key="2">
    <source>
        <dbReference type="Proteomes" id="UP000657918"/>
    </source>
</evidence>
<organism evidence="1 2">
    <name type="scientific">Salix dunnii</name>
    <dbReference type="NCBI Taxonomy" id="1413687"/>
    <lineage>
        <taxon>Eukaryota</taxon>
        <taxon>Viridiplantae</taxon>
        <taxon>Streptophyta</taxon>
        <taxon>Embryophyta</taxon>
        <taxon>Tracheophyta</taxon>
        <taxon>Spermatophyta</taxon>
        <taxon>Magnoliopsida</taxon>
        <taxon>eudicotyledons</taxon>
        <taxon>Gunneridae</taxon>
        <taxon>Pentapetalae</taxon>
        <taxon>rosids</taxon>
        <taxon>fabids</taxon>
        <taxon>Malpighiales</taxon>
        <taxon>Salicaceae</taxon>
        <taxon>Saliceae</taxon>
        <taxon>Salix</taxon>
    </lineage>
</organism>
<keyword evidence="2" id="KW-1185">Reference proteome</keyword>
<dbReference type="AlphaFoldDB" id="A0A835JZ83"/>
<name>A0A835JZ83_9ROSI</name>
<gene>
    <name evidence="1" type="ORF">SADUNF_Sadunf07G0054300</name>
</gene>
<accession>A0A835JZ83</accession>
<proteinExistence type="predicted"/>
<sequence>MAKLMKRKTKTLDERAKRKKLEKEEMKFSVFLQRDSAISTQGGVVSSDDELHSLDYDFYRQNCPQAESIIR</sequence>
<reference evidence="1 2" key="1">
    <citation type="submission" date="2020-10" db="EMBL/GenBank/DDBJ databases">
        <title>Plant Genome Project.</title>
        <authorList>
            <person name="Zhang R.-G."/>
        </authorList>
    </citation>
    <scope>NUCLEOTIDE SEQUENCE [LARGE SCALE GENOMIC DNA]</scope>
    <source>
        <strain evidence="1">FAFU-HL-1</strain>
        <tissue evidence="1">Leaf</tissue>
    </source>
</reference>